<accession>A0A0L6VFL8</accession>
<proteinExistence type="predicted"/>
<organism evidence="2 3">
    <name type="scientific">Puccinia sorghi</name>
    <dbReference type="NCBI Taxonomy" id="27349"/>
    <lineage>
        <taxon>Eukaryota</taxon>
        <taxon>Fungi</taxon>
        <taxon>Dikarya</taxon>
        <taxon>Basidiomycota</taxon>
        <taxon>Pucciniomycotina</taxon>
        <taxon>Pucciniomycetes</taxon>
        <taxon>Pucciniales</taxon>
        <taxon>Pucciniaceae</taxon>
        <taxon>Puccinia</taxon>
    </lineage>
</organism>
<sequence length="468" mass="54188">MTPFFRWRRELEINRHELACVLQKYYHRHQCCQWIGARVSNSFVKVMRRIRGTKRSCCCCWSKGSRRSGILSEISYSFIKHHMNFNAVRLDYKMDEPSWRLSMADLFMWVTEQHYCKLLPCSFVSIVFRFYELATGHNRIKKRKTPAGMAIGNSIRRSTYMYDCCEMSSEARKISTIISLECPIFFVFFFVFFSRPTKDHEKRKDGRLKVERRDKKTMMECCECINKLMGIYLTGRGGEDGRSASTSSEKKEKERKKLLFVEESLFVGGLSRCRVVWFHRSAVGCEKNPVVSNRLVELSTCEISTEIKPRWAELLFFLQSHCIPLYTALVRAKVRMAICISSSAISELTQVLFPLLSFSRALARQSHLESTSSRIIKQGCKTLKTYLLLITDPVLMSSTFVCTSPHHVTSADSSARASHNPSGTSHEISVSRDHRKWKHFKKNLLQPTITKLDRNPTILIITSSRNIL</sequence>
<dbReference type="EMBL" id="LAVV01006659">
    <property type="protein sequence ID" value="KNZ58885.1"/>
    <property type="molecule type" value="Genomic_DNA"/>
</dbReference>
<keyword evidence="3" id="KW-1185">Reference proteome</keyword>
<gene>
    <name evidence="2" type="ORF">VP01_183g1</name>
</gene>
<comment type="caution">
    <text evidence="2">The sequence shown here is derived from an EMBL/GenBank/DDBJ whole genome shotgun (WGS) entry which is preliminary data.</text>
</comment>
<reference evidence="2 3" key="1">
    <citation type="submission" date="2015-08" db="EMBL/GenBank/DDBJ databases">
        <title>Next Generation Sequencing and Analysis of the Genome of Puccinia sorghi L Schw, the Causal Agent of Maize Common Rust.</title>
        <authorList>
            <person name="Rochi L."/>
            <person name="Burguener G."/>
            <person name="Darino M."/>
            <person name="Turjanski A."/>
            <person name="Kreff E."/>
            <person name="Dieguez M.J."/>
            <person name="Sacco F."/>
        </authorList>
    </citation>
    <scope>NUCLEOTIDE SEQUENCE [LARGE SCALE GENOMIC DNA]</scope>
    <source>
        <strain evidence="2 3">RO10H11247</strain>
    </source>
</reference>
<dbReference type="AlphaFoldDB" id="A0A0L6VFL8"/>
<name>A0A0L6VFL8_9BASI</name>
<protein>
    <submittedName>
        <fullName evidence="2">Uncharacterized protein</fullName>
    </submittedName>
</protein>
<feature type="region of interest" description="Disordered" evidence="1">
    <location>
        <begin position="410"/>
        <end position="429"/>
    </location>
</feature>
<evidence type="ECO:0000313" key="2">
    <source>
        <dbReference type="EMBL" id="KNZ58885.1"/>
    </source>
</evidence>
<feature type="compositionally biased region" description="Polar residues" evidence="1">
    <location>
        <begin position="410"/>
        <end position="428"/>
    </location>
</feature>
<dbReference type="Proteomes" id="UP000037035">
    <property type="component" value="Unassembled WGS sequence"/>
</dbReference>
<evidence type="ECO:0000256" key="1">
    <source>
        <dbReference type="SAM" id="MobiDB-lite"/>
    </source>
</evidence>
<dbReference type="VEuPathDB" id="FungiDB:VP01_183g1"/>
<evidence type="ECO:0000313" key="3">
    <source>
        <dbReference type="Proteomes" id="UP000037035"/>
    </source>
</evidence>